<evidence type="ECO:0000313" key="4">
    <source>
        <dbReference type="EMBL" id="RGD60750.1"/>
    </source>
</evidence>
<evidence type="ECO:0000256" key="2">
    <source>
        <dbReference type="ARBA" id="ARBA00023315"/>
    </source>
</evidence>
<dbReference type="InterPro" id="IPR000182">
    <property type="entry name" value="GNAT_dom"/>
</dbReference>
<protein>
    <submittedName>
        <fullName evidence="4">GNAT family N-acetyltransferase</fullName>
    </submittedName>
</protein>
<comment type="caution">
    <text evidence="4">The sequence shown here is derived from an EMBL/GenBank/DDBJ whole genome shotgun (WGS) entry which is preliminary data.</text>
</comment>
<dbReference type="AlphaFoldDB" id="A0A372ZZE6"/>
<gene>
    <name evidence="4" type="ORF">DR950_25895</name>
</gene>
<dbReference type="RefSeq" id="WP_117488924.1">
    <property type="nucleotide sequence ID" value="NZ_QVIG01000001.1"/>
</dbReference>
<dbReference type="Gene3D" id="3.40.630.30">
    <property type="match status" value="1"/>
</dbReference>
<dbReference type="InterPro" id="IPR016181">
    <property type="entry name" value="Acyl_CoA_acyltransferase"/>
</dbReference>
<organism evidence="4 5">
    <name type="scientific">Kitasatospora xanthocidica</name>
    <dbReference type="NCBI Taxonomy" id="83382"/>
    <lineage>
        <taxon>Bacteria</taxon>
        <taxon>Bacillati</taxon>
        <taxon>Actinomycetota</taxon>
        <taxon>Actinomycetes</taxon>
        <taxon>Kitasatosporales</taxon>
        <taxon>Streptomycetaceae</taxon>
        <taxon>Kitasatospora</taxon>
    </lineage>
</organism>
<dbReference type="CDD" id="cd04301">
    <property type="entry name" value="NAT_SF"/>
    <property type="match status" value="1"/>
</dbReference>
<dbReference type="InterPro" id="IPR050832">
    <property type="entry name" value="Bact_Acetyltransf"/>
</dbReference>
<reference evidence="4 5" key="1">
    <citation type="submission" date="2018-08" db="EMBL/GenBank/DDBJ databases">
        <title>Diversity &amp; Physiological Properties of Lignin-Decomposing Actinobacteria from Soil.</title>
        <authorList>
            <person name="Roh S.G."/>
            <person name="Kim S.B."/>
        </authorList>
    </citation>
    <scope>NUCLEOTIDE SEQUENCE [LARGE SCALE GENOMIC DNA]</scope>
    <source>
        <strain evidence="4 5">MMS17-GH009</strain>
    </source>
</reference>
<dbReference type="PROSITE" id="PS51186">
    <property type="entry name" value="GNAT"/>
    <property type="match status" value="1"/>
</dbReference>
<keyword evidence="5" id="KW-1185">Reference proteome</keyword>
<dbReference type="PANTHER" id="PTHR43877:SF2">
    <property type="entry name" value="AMINOALKYLPHOSPHONATE N-ACETYLTRANSFERASE-RELATED"/>
    <property type="match status" value="1"/>
</dbReference>
<keyword evidence="1 4" id="KW-0808">Transferase</keyword>
<feature type="domain" description="N-acetyltransferase" evidence="3">
    <location>
        <begin position="22"/>
        <end position="186"/>
    </location>
</feature>
<dbReference type="PANTHER" id="PTHR43877">
    <property type="entry name" value="AMINOALKYLPHOSPHONATE N-ACETYLTRANSFERASE-RELATED-RELATED"/>
    <property type="match status" value="1"/>
</dbReference>
<dbReference type="Proteomes" id="UP000263377">
    <property type="component" value="Unassembled WGS sequence"/>
</dbReference>
<evidence type="ECO:0000256" key="1">
    <source>
        <dbReference type="ARBA" id="ARBA00022679"/>
    </source>
</evidence>
<name>A0A372ZZE6_9ACTN</name>
<dbReference type="GO" id="GO:0016747">
    <property type="term" value="F:acyltransferase activity, transferring groups other than amino-acyl groups"/>
    <property type="evidence" value="ECO:0007669"/>
    <property type="project" value="InterPro"/>
</dbReference>
<dbReference type="Pfam" id="PF00583">
    <property type="entry name" value="Acetyltransf_1"/>
    <property type="match status" value="1"/>
</dbReference>
<evidence type="ECO:0000259" key="3">
    <source>
        <dbReference type="PROSITE" id="PS51186"/>
    </source>
</evidence>
<evidence type="ECO:0000313" key="5">
    <source>
        <dbReference type="Proteomes" id="UP000263377"/>
    </source>
</evidence>
<proteinExistence type="predicted"/>
<sequence>MADLEERATVVASHSRQAGAGVLVRPRRADDLADCVRVLGDVHAADGYPADWPDRPAAWLTPDGQLAAWIAESDGRLAGHVGLARSTPDDLAPALWSHRTGGRPELTSVIGRLYVAPTARGHLIGARLLACAVAHARALGLHPVLDVLATDTAAVALYRRLGWTHLGSGDQRWASGRTVTVHCFAAPRG</sequence>
<dbReference type="EMBL" id="QVIG01000001">
    <property type="protein sequence ID" value="RGD60750.1"/>
    <property type="molecule type" value="Genomic_DNA"/>
</dbReference>
<dbReference type="SUPFAM" id="SSF55729">
    <property type="entry name" value="Acyl-CoA N-acyltransferases (Nat)"/>
    <property type="match status" value="1"/>
</dbReference>
<keyword evidence="2" id="KW-0012">Acyltransferase</keyword>
<accession>A0A372ZZE6</accession>